<feature type="region of interest" description="Disordered" evidence="1">
    <location>
        <begin position="155"/>
        <end position="176"/>
    </location>
</feature>
<gene>
    <name evidence="2" type="ORF">Agub_g10026</name>
</gene>
<dbReference type="PANTHER" id="PTHR14365">
    <property type="entry name" value="APOPTOSIS REGULATORY PROTEIN SIVA"/>
    <property type="match status" value="1"/>
</dbReference>
<organism evidence="2 3">
    <name type="scientific">Astrephomene gubernaculifera</name>
    <dbReference type="NCBI Taxonomy" id="47775"/>
    <lineage>
        <taxon>Eukaryota</taxon>
        <taxon>Viridiplantae</taxon>
        <taxon>Chlorophyta</taxon>
        <taxon>core chlorophytes</taxon>
        <taxon>Chlorophyceae</taxon>
        <taxon>CS clade</taxon>
        <taxon>Chlamydomonadales</taxon>
        <taxon>Astrephomenaceae</taxon>
        <taxon>Astrephomene</taxon>
    </lineage>
</organism>
<feature type="compositionally biased region" description="Basic and acidic residues" evidence="1">
    <location>
        <begin position="1"/>
        <end position="11"/>
    </location>
</feature>
<comment type="caution">
    <text evidence="2">The sequence shown here is derived from an EMBL/GenBank/DDBJ whole genome shotgun (WGS) entry which is preliminary data.</text>
</comment>
<proteinExistence type="predicted"/>
<feature type="compositionally biased region" description="Gly residues" evidence="1">
    <location>
        <begin position="155"/>
        <end position="170"/>
    </location>
</feature>
<accession>A0AAD3DUN7</accession>
<protein>
    <submittedName>
        <fullName evidence="2">Uncharacterized protein</fullName>
    </submittedName>
</protein>
<dbReference type="GO" id="GO:0005175">
    <property type="term" value="F:CD27 receptor binding"/>
    <property type="evidence" value="ECO:0007669"/>
    <property type="project" value="TreeGrafter"/>
</dbReference>
<feature type="region of interest" description="Disordered" evidence="1">
    <location>
        <begin position="1"/>
        <end position="21"/>
    </location>
</feature>
<feature type="region of interest" description="Disordered" evidence="1">
    <location>
        <begin position="201"/>
        <end position="230"/>
    </location>
</feature>
<name>A0AAD3DUN7_9CHLO</name>
<dbReference type="Pfam" id="PF05458">
    <property type="entry name" value="Siva"/>
    <property type="match status" value="1"/>
</dbReference>
<keyword evidence="3" id="KW-1185">Reference proteome</keyword>
<evidence type="ECO:0000256" key="1">
    <source>
        <dbReference type="SAM" id="MobiDB-lite"/>
    </source>
</evidence>
<dbReference type="Proteomes" id="UP001054857">
    <property type="component" value="Unassembled WGS sequence"/>
</dbReference>
<sequence length="246" mass="25302">MSKRGASEREGYTPSQSNLRKARVEVRRVDAIQVLMAAARARNMQPAQQAQQQQLIQQNSQLAAAAADAAAANGADPSTALPTNPQQLAAQATGASAPCTHCGTVLPVSADSCCLRQCCGCLDVFCSLCSVLDYEEREDRVFCLSCLEDQTACARGGGNRGRTSMGGGGAPTPNGGLSLPIGGTTGRWGQLDALGMGGPARSPFPCTRTPQPGQGQPGSRTPGSAVYSNRSHRSFSALLAYGGAGS</sequence>
<evidence type="ECO:0000313" key="3">
    <source>
        <dbReference type="Proteomes" id="UP001054857"/>
    </source>
</evidence>
<evidence type="ECO:0000313" key="2">
    <source>
        <dbReference type="EMBL" id="GFR48178.1"/>
    </source>
</evidence>
<feature type="compositionally biased region" description="Polar residues" evidence="1">
    <location>
        <begin position="208"/>
        <end position="229"/>
    </location>
</feature>
<dbReference type="PANTHER" id="PTHR14365:SF1">
    <property type="entry name" value="APOPTOSIS REGULATORY PROTEIN SIVA"/>
    <property type="match status" value="1"/>
</dbReference>
<dbReference type="EMBL" id="BMAR01000022">
    <property type="protein sequence ID" value="GFR48178.1"/>
    <property type="molecule type" value="Genomic_DNA"/>
</dbReference>
<dbReference type="AlphaFoldDB" id="A0AAD3DUN7"/>
<reference evidence="2 3" key="1">
    <citation type="journal article" date="2021" name="Sci. Rep.">
        <title>Genome sequencing of the multicellular alga Astrephomene provides insights into convergent evolution of germ-soma differentiation.</title>
        <authorList>
            <person name="Yamashita S."/>
            <person name="Yamamoto K."/>
            <person name="Matsuzaki R."/>
            <person name="Suzuki S."/>
            <person name="Yamaguchi H."/>
            <person name="Hirooka S."/>
            <person name="Minakuchi Y."/>
            <person name="Miyagishima S."/>
            <person name="Kawachi M."/>
            <person name="Toyoda A."/>
            <person name="Nozaki H."/>
        </authorList>
    </citation>
    <scope>NUCLEOTIDE SEQUENCE [LARGE SCALE GENOMIC DNA]</scope>
    <source>
        <strain evidence="2 3">NIES-4017</strain>
    </source>
</reference>
<dbReference type="InterPro" id="IPR022773">
    <property type="entry name" value="Siva"/>
</dbReference>